<keyword evidence="2" id="KW-1185">Reference proteome</keyword>
<proteinExistence type="predicted"/>
<organism evidence="1 2">
    <name type="scientific">Shewanella bicestrii</name>
    <dbReference type="NCBI Taxonomy" id="2018305"/>
    <lineage>
        <taxon>Bacteria</taxon>
        <taxon>Pseudomonadati</taxon>
        <taxon>Pseudomonadota</taxon>
        <taxon>Gammaproteobacteria</taxon>
        <taxon>Alteromonadales</taxon>
        <taxon>Shewanellaceae</taxon>
        <taxon>Shewanella</taxon>
    </lineage>
</organism>
<reference evidence="1 2" key="1">
    <citation type="submission" date="2017-07" db="EMBL/GenBank/DDBJ databases">
        <title>Phenotypical and genomic characterization of a clinical isolate of Shewanella bicestrii sp. nov. producing an extended-spectrum beta-lactamase and a new oxacillinase variant.</title>
        <authorList>
            <person name="Jousset A.B."/>
            <person name="Bonnin R.A."/>
            <person name="Girlich D."/>
            <person name="Dabos L."/>
            <person name="Potron A."/>
            <person name="Dortet L."/>
            <person name="Glaser P."/>
            <person name="Naas T."/>
        </authorList>
    </citation>
    <scope>NUCLEOTIDE SEQUENCE [LARGE SCALE GENOMIC DNA]</scope>
    <source>
        <strain evidence="1 2">JAB-1</strain>
    </source>
</reference>
<dbReference type="Pfam" id="PF19952">
    <property type="entry name" value="DUF6414"/>
    <property type="match status" value="1"/>
</dbReference>
<sequence length="350" mass="40283">MILYDYLYVDLEKSISLYSQLTGGVVELKETQQEKGSTSDNKRNYDFKVFKHDAGGVEHEKEHSKATIKPHHALLQELEKELSSNGYLLDLSKIGESQTLKSPEVRNILKNALCVKCTGRVVFEDYERMKKIGQDFPSIVELINKSSTNTLESSPEYQVILHKIKSLQNASGDTYKKQLAKKQAKELQLTLEQLKKSVTGVDIVPQWILDGMKTWIDAFLPNIINIRVYPFSSEMDEHLFGHLDSSNFSIQDPTAFHFTYGSFPTEEFTMIGVVTSVPSKEDEEFKPLFEFEKDELEDHERVESAFRGMFRGFDGMEAMVRTCRYPRVLVHPILVYRQTLPNKSIKQDYK</sequence>
<protein>
    <submittedName>
        <fullName evidence="1">Uncharacterized protein</fullName>
    </submittedName>
</protein>
<dbReference type="AlphaFoldDB" id="A0A220UQU3"/>
<gene>
    <name evidence="1" type="ORF">CF168_16395</name>
</gene>
<dbReference type="KEGG" id="sbj:CF168_16395"/>
<dbReference type="Proteomes" id="UP000198367">
    <property type="component" value="Chromosome"/>
</dbReference>
<evidence type="ECO:0000313" key="2">
    <source>
        <dbReference type="Proteomes" id="UP000198367"/>
    </source>
</evidence>
<dbReference type="RefSeq" id="WP_089068361.1">
    <property type="nucleotide sequence ID" value="NZ_CP022358.1"/>
</dbReference>
<accession>A0A220UQU3</accession>
<dbReference type="EMBL" id="CP022358">
    <property type="protein sequence ID" value="ASK70301.1"/>
    <property type="molecule type" value="Genomic_DNA"/>
</dbReference>
<evidence type="ECO:0000313" key="1">
    <source>
        <dbReference type="EMBL" id="ASK70301.1"/>
    </source>
</evidence>
<name>A0A220UQU3_9GAMM</name>
<dbReference type="InterPro" id="IPR045633">
    <property type="entry name" value="DUF6414"/>
</dbReference>